<keyword evidence="4" id="KW-1185">Reference proteome</keyword>
<dbReference type="AlphaFoldDB" id="A0A068U456"/>
<dbReference type="GO" id="GO:0031146">
    <property type="term" value="P:SCF-dependent proteasomal ubiquitin-dependent protein catabolic process"/>
    <property type="evidence" value="ECO:0007669"/>
    <property type="project" value="TreeGrafter"/>
</dbReference>
<sequence>MEIVLAGNRPPVAISAVQSILSVLFNIAAARRHSSNPQPATVEMTVLRSREVAPPGMILKTPAKAVDIGVFEPETPAKTLEGLNHQSTTSPLSLSPKAPCQDGKEGLAAGSVHRRSARLASKLDLTEGFETVKTFSRKRKRLDAGNDGSLGDGLNLATASTEKKDDVGIGVGDVMLEEPNKSDSLVDLGNSGQSSDAVESVKQGRRRRKFGIDVELSDLMLVGQDQNENKVLNLRSGRRIVKSGGKKRSGDSSEGVESNDGDKFYTGNDSECMSSGCRGNGGVMYESKVIAEGDGYHSINNVKKFTGEEKSKSKVLEKASFMSGIDLLKLKSEVKEAGGNMVKTEKKVEARSTRRKDKGKEKLVESSSLSKSSCSAGRKSENKLEKENDDTVSSSSLLADSMSSQNAEQTDMSVTADRRVHKVRFREIARRNASRFAHFSSQEEEDNAADTSGGEIPPSDINAETEDWPGPFSTAMKIIRDRQMNANVQRHNSLSDKRGVASVTWKPKKDRQCNLQKQLVPSLQDLCLTILVKNADAITSLDCIPDVLRRRLSQLLCDSRRMGDHFFGLLVQGSPTEIHLRDCSWLSEEIFTRTFEACDTSNLTVLQLDQCGRCLADYVLFGTLARASNCLPALTAASLRAAYRLSDVGLSALVSAAPSLRSINLSQCSLLTSDGIASLAASLGSVLRELYLDDCQGLEAKHILSALLEFEQLEVLSLAGMETVSDDFVSRFVSERGHKIKELVLADCMKLTDSSVRVIVEYCSELCAIDLSNLCNLTDTAIGYLANGCQAIQALKLCRNTFSDEAVAAYLETCGDTLRELSLSNVKQVAQNTAISLARLSRNLQYLDLSWCRNLTNEALGLIVDGCLSLKVLKLFGCTQVTDVFLLGHSNPEVRIIGLKMKPLLEHLEVPDLLRGPLHYSSVSPSL</sequence>
<feature type="region of interest" description="Disordered" evidence="1">
    <location>
        <begin position="241"/>
        <end position="265"/>
    </location>
</feature>
<feature type="compositionally biased region" description="Low complexity" evidence="1">
    <location>
        <begin position="393"/>
        <end position="404"/>
    </location>
</feature>
<evidence type="ECO:0000313" key="3">
    <source>
        <dbReference type="EMBL" id="CDP03097.1"/>
    </source>
</evidence>
<feature type="compositionally biased region" description="Polar residues" evidence="1">
    <location>
        <begin position="84"/>
        <end position="93"/>
    </location>
</feature>
<gene>
    <name evidence="3" type="ORF">GSCOC_T00041580001</name>
</gene>
<dbReference type="InterPro" id="IPR057207">
    <property type="entry name" value="FBXL15_LRR"/>
</dbReference>
<protein>
    <recommendedName>
        <fullName evidence="2">F-box/LRR-repeat protein 15-like leucin rich repeat domain-containing protein</fullName>
    </recommendedName>
</protein>
<dbReference type="InterPro" id="IPR032675">
    <property type="entry name" value="LRR_dom_sf"/>
</dbReference>
<organism evidence="3 4">
    <name type="scientific">Coffea canephora</name>
    <name type="common">Robusta coffee</name>
    <dbReference type="NCBI Taxonomy" id="49390"/>
    <lineage>
        <taxon>Eukaryota</taxon>
        <taxon>Viridiplantae</taxon>
        <taxon>Streptophyta</taxon>
        <taxon>Embryophyta</taxon>
        <taxon>Tracheophyta</taxon>
        <taxon>Spermatophyta</taxon>
        <taxon>Magnoliopsida</taxon>
        <taxon>eudicotyledons</taxon>
        <taxon>Gunneridae</taxon>
        <taxon>Pentapetalae</taxon>
        <taxon>asterids</taxon>
        <taxon>lamiids</taxon>
        <taxon>Gentianales</taxon>
        <taxon>Rubiaceae</taxon>
        <taxon>Ixoroideae</taxon>
        <taxon>Gardenieae complex</taxon>
        <taxon>Bertiereae - Coffeeae clade</taxon>
        <taxon>Coffeeae</taxon>
        <taxon>Coffea</taxon>
    </lineage>
</organism>
<dbReference type="STRING" id="49390.A0A068U456"/>
<dbReference type="Pfam" id="PF25372">
    <property type="entry name" value="DUF7885"/>
    <property type="match status" value="1"/>
</dbReference>
<feature type="region of interest" description="Disordered" evidence="1">
    <location>
        <begin position="436"/>
        <end position="469"/>
    </location>
</feature>
<dbReference type="FunCoup" id="A0A068U456">
    <property type="interactions" value="19"/>
</dbReference>
<dbReference type="SMART" id="SM00367">
    <property type="entry name" value="LRR_CC"/>
    <property type="match status" value="7"/>
</dbReference>
<reference evidence="4" key="1">
    <citation type="journal article" date="2014" name="Science">
        <title>The coffee genome provides insight into the convergent evolution of caffeine biosynthesis.</title>
        <authorList>
            <person name="Denoeud F."/>
            <person name="Carretero-Paulet L."/>
            <person name="Dereeper A."/>
            <person name="Droc G."/>
            <person name="Guyot R."/>
            <person name="Pietrella M."/>
            <person name="Zheng C."/>
            <person name="Alberti A."/>
            <person name="Anthony F."/>
            <person name="Aprea G."/>
            <person name="Aury J.M."/>
            <person name="Bento P."/>
            <person name="Bernard M."/>
            <person name="Bocs S."/>
            <person name="Campa C."/>
            <person name="Cenci A."/>
            <person name="Combes M.C."/>
            <person name="Crouzillat D."/>
            <person name="Da Silva C."/>
            <person name="Daddiego L."/>
            <person name="De Bellis F."/>
            <person name="Dussert S."/>
            <person name="Garsmeur O."/>
            <person name="Gayraud T."/>
            <person name="Guignon V."/>
            <person name="Jahn K."/>
            <person name="Jamilloux V."/>
            <person name="Joet T."/>
            <person name="Labadie K."/>
            <person name="Lan T."/>
            <person name="Leclercq J."/>
            <person name="Lepelley M."/>
            <person name="Leroy T."/>
            <person name="Li L.T."/>
            <person name="Librado P."/>
            <person name="Lopez L."/>
            <person name="Munoz A."/>
            <person name="Noel B."/>
            <person name="Pallavicini A."/>
            <person name="Perrotta G."/>
            <person name="Poncet V."/>
            <person name="Pot D."/>
            <person name="Priyono X."/>
            <person name="Rigoreau M."/>
            <person name="Rouard M."/>
            <person name="Rozas J."/>
            <person name="Tranchant-Dubreuil C."/>
            <person name="VanBuren R."/>
            <person name="Zhang Q."/>
            <person name="Andrade A.C."/>
            <person name="Argout X."/>
            <person name="Bertrand B."/>
            <person name="de Kochko A."/>
            <person name="Graziosi G."/>
            <person name="Henry R.J."/>
            <person name="Jayarama X."/>
            <person name="Ming R."/>
            <person name="Nagai C."/>
            <person name="Rounsley S."/>
            <person name="Sankoff D."/>
            <person name="Giuliano G."/>
            <person name="Albert V.A."/>
            <person name="Wincker P."/>
            <person name="Lashermes P."/>
        </authorList>
    </citation>
    <scope>NUCLEOTIDE SEQUENCE [LARGE SCALE GENOMIC DNA]</scope>
    <source>
        <strain evidence="4">cv. DH200-94</strain>
    </source>
</reference>
<feature type="domain" description="F-box/LRR-repeat protein 15-like leucin rich repeat" evidence="2">
    <location>
        <begin position="640"/>
        <end position="803"/>
    </location>
</feature>
<dbReference type="Gramene" id="CDP03097">
    <property type="protein sequence ID" value="CDP03097"/>
    <property type="gene ID" value="GSCOC_T00041580001"/>
</dbReference>
<feature type="compositionally biased region" description="Basic and acidic residues" evidence="1">
    <location>
        <begin position="343"/>
        <end position="364"/>
    </location>
</feature>
<dbReference type="Gene3D" id="3.80.10.10">
    <property type="entry name" value="Ribonuclease Inhibitor"/>
    <property type="match status" value="2"/>
</dbReference>
<dbReference type="GO" id="GO:0006289">
    <property type="term" value="P:nucleotide-excision repair"/>
    <property type="evidence" value="ECO:0007669"/>
    <property type="project" value="EnsemblPlants"/>
</dbReference>
<evidence type="ECO:0000256" key="1">
    <source>
        <dbReference type="SAM" id="MobiDB-lite"/>
    </source>
</evidence>
<dbReference type="PANTHER" id="PTHR13318:SF101">
    <property type="entry name" value="F-BOX_LRR PROTEIN"/>
    <property type="match status" value="1"/>
</dbReference>
<dbReference type="SUPFAM" id="SSF52047">
    <property type="entry name" value="RNI-like"/>
    <property type="match status" value="1"/>
</dbReference>
<feature type="compositionally biased region" description="Low complexity" evidence="1">
    <location>
        <begin position="365"/>
        <end position="377"/>
    </location>
</feature>
<dbReference type="GO" id="GO:0019005">
    <property type="term" value="C:SCF ubiquitin ligase complex"/>
    <property type="evidence" value="ECO:0007669"/>
    <property type="project" value="TreeGrafter"/>
</dbReference>
<evidence type="ECO:0000259" key="2">
    <source>
        <dbReference type="Pfam" id="PF25372"/>
    </source>
</evidence>
<dbReference type="GO" id="GO:0010225">
    <property type="term" value="P:response to UV-C"/>
    <property type="evidence" value="ECO:0007669"/>
    <property type="project" value="EnsemblPlants"/>
</dbReference>
<dbReference type="InParanoid" id="A0A068U456"/>
<name>A0A068U456_COFCA</name>
<evidence type="ECO:0000313" key="4">
    <source>
        <dbReference type="Proteomes" id="UP000295252"/>
    </source>
</evidence>
<dbReference type="Proteomes" id="UP000295252">
    <property type="component" value="Chromosome VIII"/>
</dbReference>
<dbReference type="InterPro" id="IPR006553">
    <property type="entry name" value="Leu-rich_rpt_Cys-con_subtyp"/>
</dbReference>
<proteinExistence type="predicted"/>
<dbReference type="PhylomeDB" id="A0A068U456"/>
<dbReference type="OrthoDB" id="10257471at2759"/>
<accession>A0A068U456</accession>
<feature type="region of interest" description="Disordered" evidence="1">
    <location>
        <begin position="341"/>
        <end position="415"/>
    </location>
</feature>
<feature type="region of interest" description="Disordered" evidence="1">
    <location>
        <begin position="81"/>
        <end position="112"/>
    </location>
</feature>
<dbReference type="PANTHER" id="PTHR13318">
    <property type="entry name" value="PARTNER OF PAIRED, ISOFORM B-RELATED"/>
    <property type="match status" value="1"/>
</dbReference>
<dbReference type="EMBL" id="HG739093">
    <property type="protein sequence ID" value="CDP03097.1"/>
    <property type="molecule type" value="Genomic_DNA"/>
</dbReference>